<name>A0A0U1L4D1_9FIRM</name>
<dbReference type="Proteomes" id="UP000049855">
    <property type="component" value="Unassembled WGS sequence"/>
</dbReference>
<protein>
    <submittedName>
        <fullName evidence="1">Uncharacterized protein</fullName>
    </submittedName>
</protein>
<dbReference type="EMBL" id="CTRP01000014">
    <property type="protein sequence ID" value="CQR74365.1"/>
    <property type="molecule type" value="Genomic_DNA"/>
</dbReference>
<sequence length="52" mass="5992">MAKTDTPKKEITPIVKITWMNYDPAKHNEYSKKFMAPIIDGILQRLQLSTGE</sequence>
<gene>
    <name evidence="1" type="ORF">SpAn4DRAFT_0827</name>
</gene>
<evidence type="ECO:0000313" key="1">
    <source>
        <dbReference type="EMBL" id="CQR74365.1"/>
    </source>
</evidence>
<organism evidence="1 2">
    <name type="scientific">Sporomusa ovata</name>
    <dbReference type="NCBI Taxonomy" id="2378"/>
    <lineage>
        <taxon>Bacteria</taxon>
        <taxon>Bacillati</taxon>
        <taxon>Bacillota</taxon>
        <taxon>Negativicutes</taxon>
        <taxon>Selenomonadales</taxon>
        <taxon>Sporomusaceae</taxon>
        <taxon>Sporomusa</taxon>
    </lineage>
</organism>
<reference evidence="2" key="1">
    <citation type="submission" date="2015-03" db="EMBL/GenBank/DDBJ databases">
        <authorList>
            <person name="Nijsse Bart"/>
        </authorList>
    </citation>
    <scope>NUCLEOTIDE SEQUENCE [LARGE SCALE GENOMIC DNA]</scope>
</reference>
<accession>A0A0U1L4D1</accession>
<proteinExistence type="predicted"/>
<dbReference type="AlphaFoldDB" id="A0A0U1L4D1"/>
<evidence type="ECO:0000313" key="2">
    <source>
        <dbReference type="Proteomes" id="UP000049855"/>
    </source>
</evidence>
<keyword evidence="2" id="KW-1185">Reference proteome</keyword>
<dbReference type="RefSeq" id="WP_021170366.1">
    <property type="nucleotide sequence ID" value="NZ_CTRP01000014.1"/>
</dbReference>